<accession>A0A5B7JPW9</accession>
<name>A0A5B7JPW9_PORTR</name>
<evidence type="ECO:0000313" key="3">
    <source>
        <dbReference type="EMBL" id="MPC95167.1"/>
    </source>
</evidence>
<dbReference type="Pfam" id="PF00795">
    <property type="entry name" value="CN_hydrolase"/>
    <property type="match status" value="1"/>
</dbReference>
<sequence length="119" mass="13335">MSPWCSSPVHRILQHDNVENLTPIQVLRELSCGAAQLKLYLIVDLIELVHCSPNQILDCPDVGYYLYNTQVVLDRCGTLVARYRKKHLFLEAGITAGDESDATAVFTTDFGVTFTLQVH</sequence>
<dbReference type="InterPro" id="IPR036526">
    <property type="entry name" value="C-N_Hydrolase_sf"/>
</dbReference>
<evidence type="ECO:0000259" key="2">
    <source>
        <dbReference type="PROSITE" id="PS50263"/>
    </source>
</evidence>
<comment type="similarity">
    <text evidence="1">Belongs to the carbon-nitrogen hydrolase superfamily. BTD/VNN family.</text>
</comment>
<comment type="caution">
    <text evidence="3">The sequence shown here is derived from an EMBL/GenBank/DDBJ whole genome shotgun (WGS) entry which is preliminary data.</text>
</comment>
<dbReference type="AlphaFoldDB" id="A0A5B7JPW9"/>
<dbReference type="Proteomes" id="UP000324222">
    <property type="component" value="Unassembled WGS sequence"/>
</dbReference>
<dbReference type="PANTHER" id="PTHR10609">
    <property type="entry name" value="BIOTINIDASE-RELATED"/>
    <property type="match status" value="1"/>
</dbReference>
<gene>
    <name evidence="3" type="ORF">E2C01_090365</name>
</gene>
<dbReference type="InterPro" id="IPR003010">
    <property type="entry name" value="C-N_Hydrolase"/>
</dbReference>
<dbReference type="EMBL" id="VSRR010101227">
    <property type="protein sequence ID" value="MPC95167.1"/>
    <property type="molecule type" value="Genomic_DNA"/>
</dbReference>
<dbReference type="SUPFAM" id="SSF56317">
    <property type="entry name" value="Carbon-nitrogen hydrolase"/>
    <property type="match status" value="1"/>
</dbReference>
<dbReference type="PROSITE" id="PS50263">
    <property type="entry name" value="CN_HYDROLASE"/>
    <property type="match status" value="1"/>
</dbReference>
<protein>
    <submittedName>
        <fullName evidence="3">Vanin-like protein 3</fullName>
    </submittedName>
</protein>
<evidence type="ECO:0000256" key="1">
    <source>
        <dbReference type="ARBA" id="ARBA00008225"/>
    </source>
</evidence>
<dbReference type="OrthoDB" id="10250282at2759"/>
<feature type="domain" description="CN hydrolase" evidence="2">
    <location>
        <begin position="1"/>
        <end position="119"/>
    </location>
</feature>
<evidence type="ECO:0000313" key="4">
    <source>
        <dbReference type="Proteomes" id="UP000324222"/>
    </source>
</evidence>
<organism evidence="3 4">
    <name type="scientific">Portunus trituberculatus</name>
    <name type="common">Swimming crab</name>
    <name type="synonym">Neptunus trituberculatus</name>
    <dbReference type="NCBI Taxonomy" id="210409"/>
    <lineage>
        <taxon>Eukaryota</taxon>
        <taxon>Metazoa</taxon>
        <taxon>Ecdysozoa</taxon>
        <taxon>Arthropoda</taxon>
        <taxon>Crustacea</taxon>
        <taxon>Multicrustacea</taxon>
        <taxon>Malacostraca</taxon>
        <taxon>Eumalacostraca</taxon>
        <taxon>Eucarida</taxon>
        <taxon>Decapoda</taxon>
        <taxon>Pleocyemata</taxon>
        <taxon>Brachyura</taxon>
        <taxon>Eubrachyura</taxon>
        <taxon>Portunoidea</taxon>
        <taxon>Portunidae</taxon>
        <taxon>Portuninae</taxon>
        <taxon>Portunus</taxon>
    </lineage>
</organism>
<dbReference type="Gene3D" id="3.60.110.10">
    <property type="entry name" value="Carbon-nitrogen hydrolase"/>
    <property type="match status" value="1"/>
</dbReference>
<reference evidence="3 4" key="1">
    <citation type="submission" date="2019-05" db="EMBL/GenBank/DDBJ databases">
        <title>Another draft genome of Portunus trituberculatus and its Hox gene families provides insights of decapod evolution.</title>
        <authorList>
            <person name="Jeong J.-H."/>
            <person name="Song I."/>
            <person name="Kim S."/>
            <person name="Choi T."/>
            <person name="Kim D."/>
            <person name="Ryu S."/>
            <person name="Kim W."/>
        </authorList>
    </citation>
    <scope>NUCLEOTIDE SEQUENCE [LARGE SCALE GENOMIC DNA]</scope>
    <source>
        <tissue evidence="3">Muscle</tissue>
    </source>
</reference>
<keyword evidence="4" id="KW-1185">Reference proteome</keyword>
<dbReference type="PANTHER" id="PTHR10609:SF27">
    <property type="entry name" value="CN HYDROLASE DOMAIN-CONTAINING PROTEIN-RELATED"/>
    <property type="match status" value="1"/>
</dbReference>
<dbReference type="InterPro" id="IPR040154">
    <property type="entry name" value="Biotinidase/VNN"/>
</dbReference>
<proteinExistence type="inferred from homology"/>